<dbReference type="SUPFAM" id="SSF52047">
    <property type="entry name" value="RNI-like"/>
    <property type="match status" value="1"/>
</dbReference>
<evidence type="ECO:0000256" key="3">
    <source>
        <dbReference type="ARBA" id="ARBA00022737"/>
    </source>
</evidence>
<dbReference type="GO" id="GO:0006913">
    <property type="term" value="P:nucleocytoplasmic transport"/>
    <property type="evidence" value="ECO:0007669"/>
    <property type="project" value="TreeGrafter"/>
</dbReference>
<dbReference type="PANTHER" id="PTHR24113:SF12">
    <property type="entry name" value="RAN GTPASE-ACTIVATING PROTEIN 1"/>
    <property type="match status" value="1"/>
</dbReference>
<dbReference type="SMART" id="SM00368">
    <property type="entry name" value="LRR_RI"/>
    <property type="match status" value="4"/>
</dbReference>
<dbReference type="GO" id="GO:0005634">
    <property type="term" value="C:nucleus"/>
    <property type="evidence" value="ECO:0007669"/>
    <property type="project" value="TreeGrafter"/>
</dbReference>
<dbReference type="GO" id="GO:0048471">
    <property type="term" value="C:perinuclear region of cytoplasm"/>
    <property type="evidence" value="ECO:0007669"/>
    <property type="project" value="TreeGrafter"/>
</dbReference>
<evidence type="ECO:0000256" key="4">
    <source>
        <dbReference type="SAM" id="MobiDB-lite"/>
    </source>
</evidence>
<dbReference type="OrthoDB" id="184583at2759"/>
<sequence length="393" mass="42554">MVASRKVFSLEGRGLKLNTAADIEPHIASLKANEHVEEVWLSGNTLGIGACEALADALKNKKNLKVAELADIFTGRLREEIPLALTALGTALLTCENLHTVNLSDNAFGLLAETPLVTFLSQHGPLQHLYLNNNGLGPFCATSVARSLTKLAELKKTNPKFPPLETVICGRNRCENGSMEAWAEAYKANTGVKTVKMVQNGIRPEGIAMLIKNGLSNCTGLETLDLQDNTFTSPGSEALAKAVVKWEKMVELGVGDCLLGKKCSKVAKALSEGKNKGLKVLRLQYNEIDGNGAKAFKDALEKALPVLEKLELNGNLFSEDNEVVLKIKDIFAERGLGGLDELDDMEEDSDEEGEEEAEEVEDVVKRAKEEEEQDVALEKDKAVDDLADLLAAV</sequence>
<dbReference type="Proteomes" id="UP000267821">
    <property type="component" value="Unassembled WGS sequence"/>
</dbReference>
<organism evidence="5 6">
    <name type="scientific">Terfezia boudieri ATCC MYA-4762</name>
    <dbReference type="NCBI Taxonomy" id="1051890"/>
    <lineage>
        <taxon>Eukaryota</taxon>
        <taxon>Fungi</taxon>
        <taxon>Dikarya</taxon>
        <taxon>Ascomycota</taxon>
        <taxon>Pezizomycotina</taxon>
        <taxon>Pezizomycetes</taxon>
        <taxon>Pezizales</taxon>
        <taxon>Pezizaceae</taxon>
        <taxon>Terfezia</taxon>
    </lineage>
</organism>
<dbReference type="FunCoup" id="A0A3N4LVY1">
    <property type="interactions" value="131"/>
</dbReference>
<keyword evidence="1" id="KW-0343">GTPase activation</keyword>
<evidence type="ECO:0000256" key="2">
    <source>
        <dbReference type="ARBA" id="ARBA00022614"/>
    </source>
</evidence>
<dbReference type="InParanoid" id="A0A3N4LVY1"/>
<dbReference type="EMBL" id="ML121540">
    <property type="protein sequence ID" value="RPB24801.1"/>
    <property type="molecule type" value="Genomic_DNA"/>
</dbReference>
<accession>A0A3N4LVY1</accession>
<evidence type="ECO:0000313" key="6">
    <source>
        <dbReference type="Proteomes" id="UP000267821"/>
    </source>
</evidence>
<dbReference type="CDD" id="cd00116">
    <property type="entry name" value="LRR_RI"/>
    <property type="match status" value="1"/>
</dbReference>
<reference evidence="5 6" key="1">
    <citation type="journal article" date="2018" name="Nat. Ecol. Evol.">
        <title>Pezizomycetes genomes reveal the molecular basis of ectomycorrhizal truffle lifestyle.</title>
        <authorList>
            <person name="Murat C."/>
            <person name="Payen T."/>
            <person name="Noel B."/>
            <person name="Kuo A."/>
            <person name="Morin E."/>
            <person name="Chen J."/>
            <person name="Kohler A."/>
            <person name="Krizsan K."/>
            <person name="Balestrini R."/>
            <person name="Da Silva C."/>
            <person name="Montanini B."/>
            <person name="Hainaut M."/>
            <person name="Levati E."/>
            <person name="Barry K.W."/>
            <person name="Belfiori B."/>
            <person name="Cichocki N."/>
            <person name="Clum A."/>
            <person name="Dockter R.B."/>
            <person name="Fauchery L."/>
            <person name="Guy J."/>
            <person name="Iotti M."/>
            <person name="Le Tacon F."/>
            <person name="Lindquist E.A."/>
            <person name="Lipzen A."/>
            <person name="Malagnac F."/>
            <person name="Mello A."/>
            <person name="Molinier V."/>
            <person name="Miyauchi S."/>
            <person name="Poulain J."/>
            <person name="Riccioni C."/>
            <person name="Rubini A."/>
            <person name="Sitrit Y."/>
            <person name="Splivallo R."/>
            <person name="Traeger S."/>
            <person name="Wang M."/>
            <person name="Zifcakova L."/>
            <person name="Wipf D."/>
            <person name="Zambonelli A."/>
            <person name="Paolocci F."/>
            <person name="Nowrousian M."/>
            <person name="Ottonello S."/>
            <person name="Baldrian P."/>
            <person name="Spatafora J.W."/>
            <person name="Henrissat B."/>
            <person name="Nagy L.G."/>
            <person name="Aury J.M."/>
            <person name="Wincker P."/>
            <person name="Grigoriev I.V."/>
            <person name="Bonfante P."/>
            <person name="Martin F.M."/>
        </authorList>
    </citation>
    <scope>NUCLEOTIDE SEQUENCE [LARGE SCALE GENOMIC DNA]</scope>
    <source>
        <strain evidence="5 6">ATCC MYA-4762</strain>
    </source>
</reference>
<keyword evidence="6" id="KW-1185">Reference proteome</keyword>
<keyword evidence="2" id="KW-0433">Leucine-rich repeat</keyword>
<dbReference type="GO" id="GO:0031267">
    <property type="term" value="F:small GTPase binding"/>
    <property type="evidence" value="ECO:0007669"/>
    <property type="project" value="TreeGrafter"/>
</dbReference>
<evidence type="ECO:0000313" key="5">
    <source>
        <dbReference type="EMBL" id="RPB24801.1"/>
    </source>
</evidence>
<evidence type="ECO:0000256" key="1">
    <source>
        <dbReference type="ARBA" id="ARBA00022468"/>
    </source>
</evidence>
<dbReference type="InterPro" id="IPR001611">
    <property type="entry name" value="Leu-rich_rpt"/>
</dbReference>
<keyword evidence="3" id="KW-0677">Repeat</keyword>
<dbReference type="GO" id="GO:0005096">
    <property type="term" value="F:GTPase activator activity"/>
    <property type="evidence" value="ECO:0007669"/>
    <property type="project" value="UniProtKB-KW"/>
</dbReference>
<proteinExistence type="predicted"/>
<dbReference type="GO" id="GO:0005829">
    <property type="term" value="C:cytosol"/>
    <property type="evidence" value="ECO:0007669"/>
    <property type="project" value="TreeGrafter"/>
</dbReference>
<gene>
    <name evidence="5" type="ORF">L211DRAFT_784490</name>
</gene>
<dbReference type="AlphaFoldDB" id="A0A3N4LVY1"/>
<protein>
    <submittedName>
        <fullName evidence="5">RNI-like protein</fullName>
    </submittedName>
</protein>
<name>A0A3N4LVY1_9PEZI</name>
<dbReference type="STRING" id="1051890.A0A3N4LVY1"/>
<dbReference type="InterPro" id="IPR032675">
    <property type="entry name" value="LRR_dom_sf"/>
</dbReference>
<feature type="compositionally biased region" description="Acidic residues" evidence="4">
    <location>
        <begin position="340"/>
        <end position="361"/>
    </location>
</feature>
<dbReference type="PANTHER" id="PTHR24113">
    <property type="entry name" value="RAN GTPASE-ACTIVATING PROTEIN 1"/>
    <property type="match status" value="1"/>
</dbReference>
<dbReference type="Pfam" id="PF13516">
    <property type="entry name" value="LRR_6"/>
    <property type="match status" value="2"/>
</dbReference>
<feature type="region of interest" description="Disordered" evidence="4">
    <location>
        <begin position="340"/>
        <end position="378"/>
    </location>
</feature>
<dbReference type="Gene3D" id="3.80.10.10">
    <property type="entry name" value="Ribonuclease Inhibitor"/>
    <property type="match status" value="1"/>
</dbReference>
<dbReference type="InterPro" id="IPR027038">
    <property type="entry name" value="RanGap"/>
</dbReference>